<evidence type="ECO:0000256" key="1">
    <source>
        <dbReference type="ARBA" id="ARBA00004442"/>
    </source>
</evidence>
<dbReference type="RefSeq" id="WP_064964540.1">
    <property type="nucleotide sequence ID" value="NZ_CP081937.1"/>
</dbReference>
<reference evidence="9" key="1">
    <citation type="submission" date="2023-01" db="EMBL/GenBank/DDBJ databases">
        <title>Genome-based studies on antimicrobial resistance profiles of Riemerella anatipestifer in China, 1994 to 2021.</title>
        <authorList>
            <person name="Yang Z."/>
            <person name="Zhu D."/>
        </authorList>
    </citation>
    <scope>NUCLEOTIDE SEQUENCE</scope>
    <source>
        <strain evidence="9">RCAD1218</strain>
    </source>
</reference>
<comment type="similarity">
    <text evidence="2">Belongs to the SusD family.</text>
</comment>
<dbReference type="Proteomes" id="UP001284033">
    <property type="component" value="Unassembled WGS sequence"/>
</dbReference>
<dbReference type="Gene3D" id="1.25.40.390">
    <property type="match status" value="1"/>
</dbReference>
<dbReference type="AlphaFoldDB" id="A0AAP6HCS8"/>
<dbReference type="EMBL" id="JAQZHK010000001">
    <property type="protein sequence ID" value="MDY3511834.1"/>
    <property type="molecule type" value="Genomic_DNA"/>
</dbReference>
<dbReference type="PROSITE" id="PS51257">
    <property type="entry name" value="PROKAR_LIPOPROTEIN"/>
    <property type="match status" value="1"/>
</dbReference>
<organism evidence="9 10">
    <name type="scientific">Riemerella anatipestifer</name>
    <name type="common">Moraxella anatipestifer</name>
    <dbReference type="NCBI Taxonomy" id="34085"/>
    <lineage>
        <taxon>Bacteria</taxon>
        <taxon>Pseudomonadati</taxon>
        <taxon>Bacteroidota</taxon>
        <taxon>Flavobacteriia</taxon>
        <taxon>Flavobacteriales</taxon>
        <taxon>Weeksellaceae</taxon>
        <taxon>Riemerella</taxon>
    </lineage>
</organism>
<evidence type="ECO:0000313" key="9">
    <source>
        <dbReference type="EMBL" id="MDY3511834.1"/>
    </source>
</evidence>
<evidence type="ECO:0000313" key="10">
    <source>
        <dbReference type="Proteomes" id="UP001284033"/>
    </source>
</evidence>
<evidence type="ECO:0000256" key="2">
    <source>
        <dbReference type="ARBA" id="ARBA00006275"/>
    </source>
</evidence>
<name>A0AAP6HCS8_RIEAN</name>
<evidence type="ECO:0000259" key="7">
    <source>
        <dbReference type="Pfam" id="PF07980"/>
    </source>
</evidence>
<gene>
    <name evidence="9" type="ORF">PG303_01205</name>
</gene>
<dbReference type="InterPro" id="IPR012944">
    <property type="entry name" value="SusD_RagB_dom"/>
</dbReference>
<dbReference type="GO" id="GO:0009279">
    <property type="term" value="C:cell outer membrane"/>
    <property type="evidence" value="ECO:0007669"/>
    <property type="project" value="UniProtKB-SubCell"/>
</dbReference>
<dbReference type="InterPro" id="IPR011990">
    <property type="entry name" value="TPR-like_helical_dom_sf"/>
</dbReference>
<keyword evidence="5" id="KW-0998">Cell outer membrane</keyword>
<evidence type="ECO:0000256" key="6">
    <source>
        <dbReference type="SAM" id="SignalP"/>
    </source>
</evidence>
<feature type="chain" id="PRO_5042970769" evidence="6">
    <location>
        <begin position="21"/>
        <end position="496"/>
    </location>
</feature>
<protein>
    <submittedName>
        <fullName evidence="9">RagB/SusD family nutrient uptake outer membrane protein</fullName>
    </submittedName>
</protein>
<proteinExistence type="inferred from homology"/>
<evidence type="ECO:0000256" key="4">
    <source>
        <dbReference type="ARBA" id="ARBA00023136"/>
    </source>
</evidence>
<dbReference type="Pfam" id="PF14322">
    <property type="entry name" value="SusD-like_3"/>
    <property type="match status" value="1"/>
</dbReference>
<feature type="signal peptide" evidence="6">
    <location>
        <begin position="1"/>
        <end position="20"/>
    </location>
</feature>
<sequence>MKKNKIILSALLAISLVAISCRQDYLESQPTETLANPPAQSKLYGLYLSMVKKGTGGTTGHDDFGQKGYDIMSDMLSSDMVLQASNYGWYRNLVNFSANTDYTNNINYLPWRYNYRLIYATNEIIASLGGNGVVPASQQDKYAMGQAKALRAYCYFNLLQFYTAEYLPNEKAVPLYLEPDTKAKSRATQAEIYTQVVKDLQEAINLLDGYTRPNKGIINKYVAKGFLAYAYAAMGKDAEAATESLDIVNNGGFPVTSNIEVVRMKHNGSDVLSGGGFNDLQTRSWMWGFDITPENDLDLVSWWGQVDIYTYSYAWAGDPKTIDAGLYSSIKDYDIRKNQFFSPSDKNYPYAPANKFFSPDRKIGGQRKVTTDYIFMRVDEFYLLAAEGLSKSGNDAEAKSILKKFMGNRIESTVDLAKEEARIDALSHADLLKDIHLNTRIEFWGEGKSFFALKRNKGTIVRGDNHLYNVGEAIQYNDKRLHFQIPLQEINNNPNL</sequence>
<feature type="domain" description="SusD-like N-terminal" evidence="8">
    <location>
        <begin position="84"/>
        <end position="209"/>
    </location>
</feature>
<dbReference type="Pfam" id="PF07980">
    <property type="entry name" value="SusD_RagB"/>
    <property type="match status" value="1"/>
</dbReference>
<keyword evidence="4" id="KW-0472">Membrane</keyword>
<evidence type="ECO:0000259" key="8">
    <source>
        <dbReference type="Pfam" id="PF14322"/>
    </source>
</evidence>
<feature type="domain" description="RagB/SusD" evidence="7">
    <location>
        <begin position="342"/>
        <end position="496"/>
    </location>
</feature>
<evidence type="ECO:0000256" key="3">
    <source>
        <dbReference type="ARBA" id="ARBA00022729"/>
    </source>
</evidence>
<comment type="caution">
    <text evidence="9">The sequence shown here is derived from an EMBL/GenBank/DDBJ whole genome shotgun (WGS) entry which is preliminary data.</text>
</comment>
<evidence type="ECO:0000256" key="5">
    <source>
        <dbReference type="ARBA" id="ARBA00023237"/>
    </source>
</evidence>
<dbReference type="InterPro" id="IPR033985">
    <property type="entry name" value="SusD-like_N"/>
</dbReference>
<dbReference type="SUPFAM" id="SSF48452">
    <property type="entry name" value="TPR-like"/>
    <property type="match status" value="1"/>
</dbReference>
<keyword evidence="3 6" id="KW-0732">Signal</keyword>
<accession>A0AAP6HCS8</accession>
<comment type="subcellular location">
    <subcellularLocation>
        <location evidence="1">Cell outer membrane</location>
    </subcellularLocation>
</comment>